<dbReference type="Gene3D" id="3.20.20.450">
    <property type="entry name" value="EAL domain"/>
    <property type="match status" value="1"/>
</dbReference>
<keyword evidence="4" id="KW-1185">Reference proteome</keyword>
<dbReference type="PANTHER" id="PTHR33525">
    <property type="match status" value="1"/>
</dbReference>
<keyword evidence="3" id="KW-0418">Kinase</keyword>
<feature type="domain" description="HDOD" evidence="2">
    <location>
        <begin position="225"/>
        <end position="422"/>
    </location>
</feature>
<dbReference type="Gene3D" id="1.10.3210.10">
    <property type="entry name" value="Hypothetical protein af1432"/>
    <property type="match status" value="1"/>
</dbReference>
<dbReference type="PANTHER" id="PTHR33525:SF4">
    <property type="entry name" value="CYCLIC DI-GMP PHOSPHODIESTERASE CDGJ"/>
    <property type="match status" value="1"/>
</dbReference>
<dbReference type="InterPro" id="IPR052340">
    <property type="entry name" value="RNase_Y/CdgJ"/>
</dbReference>
<evidence type="ECO:0000313" key="3">
    <source>
        <dbReference type="EMBL" id="GEO34829.1"/>
    </source>
</evidence>
<keyword evidence="3" id="KW-0808">Transferase</keyword>
<proteinExistence type="predicted"/>
<dbReference type="GO" id="GO:0016301">
    <property type="term" value="F:kinase activity"/>
    <property type="evidence" value="ECO:0007669"/>
    <property type="project" value="UniProtKB-KW"/>
</dbReference>
<organism evidence="3 4">
    <name type="scientific">Cellulomonas aerilata</name>
    <dbReference type="NCBI Taxonomy" id="515326"/>
    <lineage>
        <taxon>Bacteria</taxon>
        <taxon>Bacillati</taxon>
        <taxon>Actinomycetota</taxon>
        <taxon>Actinomycetes</taxon>
        <taxon>Micrococcales</taxon>
        <taxon>Cellulomonadaceae</taxon>
        <taxon>Cellulomonas</taxon>
    </lineage>
</organism>
<dbReference type="AlphaFoldDB" id="A0A512DED5"/>
<dbReference type="Pfam" id="PF08668">
    <property type="entry name" value="HDOD"/>
    <property type="match status" value="1"/>
</dbReference>
<evidence type="ECO:0000313" key="4">
    <source>
        <dbReference type="Proteomes" id="UP000321181"/>
    </source>
</evidence>
<dbReference type="InterPro" id="IPR035919">
    <property type="entry name" value="EAL_sf"/>
</dbReference>
<dbReference type="OrthoDB" id="4814985at2"/>
<comment type="caution">
    <text evidence="3">The sequence shown here is derived from an EMBL/GenBank/DDBJ whole genome shotgun (WGS) entry which is preliminary data.</text>
</comment>
<evidence type="ECO:0000259" key="2">
    <source>
        <dbReference type="PROSITE" id="PS51833"/>
    </source>
</evidence>
<dbReference type="SUPFAM" id="SSF109604">
    <property type="entry name" value="HD-domain/PDEase-like"/>
    <property type="match status" value="1"/>
</dbReference>
<feature type="region of interest" description="Disordered" evidence="1">
    <location>
        <begin position="1"/>
        <end position="40"/>
    </location>
</feature>
<accession>A0A512DED5</accession>
<dbReference type="InterPro" id="IPR013976">
    <property type="entry name" value="HDOD"/>
</dbReference>
<dbReference type="PROSITE" id="PS51833">
    <property type="entry name" value="HDOD"/>
    <property type="match status" value="1"/>
</dbReference>
<dbReference type="RefSeq" id="WP_146905141.1">
    <property type="nucleotide sequence ID" value="NZ_BAAARM010000004.1"/>
</dbReference>
<dbReference type="SUPFAM" id="SSF141868">
    <property type="entry name" value="EAL domain-like"/>
    <property type="match status" value="1"/>
</dbReference>
<dbReference type="EMBL" id="BJYY01000016">
    <property type="protein sequence ID" value="GEO34829.1"/>
    <property type="molecule type" value="Genomic_DNA"/>
</dbReference>
<gene>
    <name evidence="3" type="primary">yuxH</name>
    <name evidence="3" type="ORF">CAE01nite_25540</name>
</gene>
<sequence length="422" mass="43665">MSTSPTDADPGAEPSRSGTGGEPDAGSPSAPQVTVHRQPVVDPDSVVRGYAFHLAIRTARAQSLRGLDPELLVHGEYDRLDLGALTGGLRAFVRATSGMLTGRRPLPQPAGGLVLEVPAAFTARPDASGHLARLRAQGVGLALSDYRPGGYGDALLDVVDLVKVDLGRGSLVATQAVRRAHAAGRAVVAERVDSEAAVTFCRRQSVELMQGPLFPRDTTATARELSAGQLQCLELMQLLSAEPVDSDAVVAMVGSDPELSMRVLRLVNLSTFAVRRTIDSVPQAVVLAGPRHLATLAMTSLLEARTSAVADLWFVLARALACRALAGHDGAYTVGLLSAVAGQLRIDPAELVARTGVSPDVRDSLSHGGGPWGPVLTAVLAHEADDAPGVEATGLSPVAVSDAYLDAVGGAFETATSLAGRS</sequence>
<protein>
    <submittedName>
        <fullName evidence="3">Histidine kinase</fullName>
    </submittedName>
</protein>
<evidence type="ECO:0000256" key="1">
    <source>
        <dbReference type="SAM" id="MobiDB-lite"/>
    </source>
</evidence>
<name>A0A512DED5_9CELL</name>
<dbReference type="Proteomes" id="UP000321181">
    <property type="component" value="Unassembled WGS sequence"/>
</dbReference>
<reference evidence="3 4" key="1">
    <citation type="submission" date="2019-07" db="EMBL/GenBank/DDBJ databases">
        <title>Whole genome shotgun sequence of Cellulomonas aerilata NBRC 106308.</title>
        <authorList>
            <person name="Hosoyama A."/>
            <person name="Uohara A."/>
            <person name="Ohji S."/>
            <person name="Ichikawa N."/>
        </authorList>
    </citation>
    <scope>NUCLEOTIDE SEQUENCE [LARGE SCALE GENOMIC DNA]</scope>
    <source>
        <strain evidence="3 4">NBRC 106308</strain>
    </source>
</reference>